<dbReference type="AlphaFoldDB" id="A0A645DUY5"/>
<comment type="caution">
    <text evidence="1">The sequence shown here is derived from an EMBL/GenBank/DDBJ whole genome shotgun (WGS) entry which is preliminary data.</text>
</comment>
<accession>A0A645DUY5</accession>
<evidence type="ECO:0000313" key="1">
    <source>
        <dbReference type="EMBL" id="MPM93197.1"/>
    </source>
</evidence>
<dbReference type="EMBL" id="VSSQ01040036">
    <property type="protein sequence ID" value="MPM93197.1"/>
    <property type="molecule type" value="Genomic_DNA"/>
</dbReference>
<reference evidence="1" key="1">
    <citation type="submission" date="2019-08" db="EMBL/GenBank/DDBJ databases">
        <authorList>
            <person name="Kucharzyk K."/>
            <person name="Murdoch R.W."/>
            <person name="Higgins S."/>
            <person name="Loffler F."/>
        </authorList>
    </citation>
    <scope>NUCLEOTIDE SEQUENCE</scope>
</reference>
<sequence>MISSRVLVLNSSFNDSIIKAILDSLIELNLTVLYKYSSPSSQTNERPTERKACL</sequence>
<name>A0A645DUY5_9ZZZZ</name>
<protein>
    <submittedName>
        <fullName evidence="1">Uncharacterized protein</fullName>
    </submittedName>
</protein>
<gene>
    <name evidence="1" type="ORF">SDC9_140333</name>
</gene>
<organism evidence="1">
    <name type="scientific">bioreactor metagenome</name>
    <dbReference type="NCBI Taxonomy" id="1076179"/>
    <lineage>
        <taxon>unclassified sequences</taxon>
        <taxon>metagenomes</taxon>
        <taxon>ecological metagenomes</taxon>
    </lineage>
</organism>
<proteinExistence type="predicted"/>